<dbReference type="Proteomes" id="UP001410795">
    <property type="component" value="Unassembled WGS sequence"/>
</dbReference>
<dbReference type="RefSeq" id="WP_221856450.1">
    <property type="nucleotide sequence ID" value="NZ_BAAAYV010000002.1"/>
</dbReference>
<keyword evidence="6" id="KW-0349">Heme</keyword>
<evidence type="ECO:0000256" key="13">
    <source>
        <dbReference type="ARBA" id="ARBA00029351"/>
    </source>
</evidence>
<organism evidence="19 20">
    <name type="scientific">Microbacterium marinilacus</name>
    <dbReference type="NCBI Taxonomy" id="415209"/>
    <lineage>
        <taxon>Bacteria</taxon>
        <taxon>Bacillati</taxon>
        <taxon>Actinomycetota</taxon>
        <taxon>Actinomycetes</taxon>
        <taxon>Micrococcales</taxon>
        <taxon>Microbacteriaceae</taxon>
        <taxon>Microbacterium</taxon>
    </lineage>
</organism>
<evidence type="ECO:0000259" key="17">
    <source>
        <dbReference type="PROSITE" id="PS51002"/>
    </source>
</evidence>
<feature type="transmembrane region" description="Helical" evidence="16">
    <location>
        <begin position="272"/>
        <end position="290"/>
    </location>
</feature>
<evidence type="ECO:0000256" key="16">
    <source>
        <dbReference type="SAM" id="Phobius"/>
    </source>
</evidence>
<dbReference type="PANTHER" id="PTHR19271">
    <property type="entry name" value="CYTOCHROME B"/>
    <property type="match status" value="1"/>
</dbReference>
<name>A0ABP7B4X2_9MICO</name>
<keyword evidence="12 16" id="KW-0472">Membrane</keyword>
<accession>A0ABP7B4X2</accession>
<feature type="transmembrane region" description="Helical" evidence="16">
    <location>
        <begin position="417"/>
        <end position="437"/>
    </location>
</feature>
<feature type="region of interest" description="Disordered" evidence="15">
    <location>
        <begin position="537"/>
        <end position="559"/>
    </location>
</feature>
<keyword evidence="11" id="KW-0408">Iron</keyword>
<keyword evidence="9" id="KW-0249">Electron transport</keyword>
<evidence type="ECO:0000313" key="20">
    <source>
        <dbReference type="Proteomes" id="UP001410795"/>
    </source>
</evidence>
<keyword evidence="20" id="KW-1185">Reference proteome</keyword>
<evidence type="ECO:0000256" key="1">
    <source>
        <dbReference type="ARBA" id="ARBA00001971"/>
    </source>
</evidence>
<dbReference type="InterPro" id="IPR005798">
    <property type="entry name" value="Cyt_b/b6_C"/>
</dbReference>
<dbReference type="EC" id="7.1.1.8" evidence="3"/>
<dbReference type="Gene3D" id="1.20.810.10">
    <property type="entry name" value="Cytochrome Bc1 Complex, Chain C"/>
    <property type="match status" value="1"/>
</dbReference>
<evidence type="ECO:0000256" key="11">
    <source>
        <dbReference type="ARBA" id="ARBA00023004"/>
    </source>
</evidence>
<feature type="transmembrane region" description="Helical" evidence="16">
    <location>
        <begin position="118"/>
        <end position="139"/>
    </location>
</feature>
<gene>
    <name evidence="19" type="ORF">GCM10022202_05050</name>
</gene>
<evidence type="ECO:0000256" key="6">
    <source>
        <dbReference type="ARBA" id="ARBA00022617"/>
    </source>
</evidence>
<dbReference type="PROSITE" id="PS51003">
    <property type="entry name" value="CYTB_CTER"/>
    <property type="match status" value="1"/>
</dbReference>
<keyword evidence="10 16" id="KW-1133">Transmembrane helix</keyword>
<evidence type="ECO:0000256" key="12">
    <source>
        <dbReference type="ARBA" id="ARBA00023136"/>
    </source>
</evidence>
<feature type="transmembrane region" description="Helical" evidence="16">
    <location>
        <begin position="381"/>
        <end position="402"/>
    </location>
</feature>
<evidence type="ECO:0000256" key="7">
    <source>
        <dbReference type="ARBA" id="ARBA00022692"/>
    </source>
</evidence>
<evidence type="ECO:0000256" key="15">
    <source>
        <dbReference type="SAM" id="MobiDB-lite"/>
    </source>
</evidence>
<feature type="transmembrane region" description="Helical" evidence="16">
    <location>
        <begin position="216"/>
        <end position="238"/>
    </location>
</feature>
<evidence type="ECO:0000256" key="10">
    <source>
        <dbReference type="ARBA" id="ARBA00022989"/>
    </source>
</evidence>
<feature type="transmembrane region" description="Helical" evidence="16">
    <location>
        <begin position="335"/>
        <end position="361"/>
    </location>
</feature>
<evidence type="ECO:0000313" key="19">
    <source>
        <dbReference type="EMBL" id="GAA3648473.1"/>
    </source>
</evidence>
<feature type="transmembrane region" description="Helical" evidence="16">
    <location>
        <begin position="151"/>
        <end position="171"/>
    </location>
</feature>
<sequence length="559" mass="62050">MSTTTAPEKTEAPLGGRFVGAAANYIDERTSISGMVKALGRKVFPDHWSFMLGEIALWSFVVVLLSGTFLTFFFQASMVETHYNGAYEPMRGIAMSSALESTLHITFDLRGGLLVRQIHHWAALVFVAGIGVHMLRVFFTGAFRKPRELNWVIGFVLFVLVMAEGFTGYSLPDDLLSGNGLRIIDGMIKGLPLIGTWTSFMLFGGEFPGTDIVGRLYTLHILILPLLVIALVAVHLLLMIVNKHTQFAAPGRTNGNVVGYPMMPVYMAKMGGFFFIVFGVIVLIASLFQINPIQNYGPYDPSPVSAGTQPDWYIGFADGALRLAPSNWDIRLGEYTLSLGILVPVAVLGLFIVAVAIYPFLEAWITGDKREHHIAQRPRNAATRTAIGAAGVVFYAVLWAAASSDIVATHFMLTMEGVIHFLQATLILGPVIAYFVTKRVCLALQKKDREIALHGYESGRIVRMPGGEYREVHRPVDEYERWKLVDVENYAPLVLRPNDRGRIPLSERMRAGFSRWFFEDRLAPLTQTELTAAVEHQKHELHEYGPGPSELESGHDDKH</sequence>
<evidence type="ECO:0000256" key="5">
    <source>
        <dbReference type="ARBA" id="ARBA00022448"/>
    </source>
</evidence>
<dbReference type="InterPro" id="IPR005797">
    <property type="entry name" value="Cyt_b/b6_N"/>
</dbReference>
<comment type="subcellular location">
    <subcellularLocation>
        <location evidence="2">Membrane</location>
        <topology evidence="2">Multi-pass membrane protein</topology>
    </subcellularLocation>
</comment>
<keyword evidence="8" id="KW-0479">Metal-binding</keyword>
<dbReference type="Pfam" id="PF13631">
    <property type="entry name" value="Cytochrom_B_N_2"/>
    <property type="match status" value="1"/>
</dbReference>
<keyword evidence="7 16" id="KW-0812">Transmembrane</keyword>
<evidence type="ECO:0000256" key="4">
    <source>
        <dbReference type="ARBA" id="ARBA00016116"/>
    </source>
</evidence>
<comment type="caution">
    <text evidence="19">The sequence shown here is derived from an EMBL/GenBank/DDBJ whole genome shotgun (WGS) entry which is preliminary data.</text>
</comment>
<comment type="catalytic activity">
    <reaction evidence="13">
        <text>a quinol + 2 Fe(III)-[cytochrome c](out) = a quinone + 2 Fe(II)-[cytochrome c](out) + 2 H(+)(out)</text>
        <dbReference type="Rhea" id="RHEA:11484"/>
        <dbReference type="Rhea" id="RHEA-COMP:10350"/>
        <dbReference type="Rhea" id="RHEA-COMP:14399"/>
        <dbReference type="ChEBI" id="CHEBI:15378"/>
        <dbReference type="ChEBI" id="CHEBI:24646"/>
        <dbReference type="ChEBI" id="CHEBI:29033"/>
        <dbReference type="ChEBI" id="CHEBI:29034"/>
        <dbReference type="ChEBI" id="CHEBI:132124"/>
        <dbReference type="EC" id="7.1.1.8"/>
    </reaction>
</comment>
<dbReference type="PROSITE" id="PS51002">
    <property type="entry name" value="CYTB_NTER"/>
    <property type="match status" value="1"/>
</dbReference>
<reference evidence="20" key="1">
    <citation type="journal article" date="2019" name="Int. J. Syst. Evol. Microbiol.">
        <title>The Global Catalogue of Microorganisms (GCM) 10K type strain sequencing project: providing services to taxonomists for standard genome sequencing and annotation.</title>
        <authorList>
            <consortium name="The Broad Institute Genomics Platform"/>
            <consortium name="The Broad Institute Genome Sequencing Center for Infectious Disease"/>
            <person name="Wu L."/>
            <person name="Ma J."/>
        </authorList>
    </citation>
    <scope>NUCLEOTIDE SEQUENCE [LARGE SCALE GENOMIC DNA]</scope>
    <source>
        <strain evidence="20">JCM 16546</strain>
    </source>
</reference>
<keyword evidence="5" id="KW-0813">Transport</keyword>
<dbReference type="PANTHER" id="PTHR19271:SF16">
    <property type="entry name" value="CYTOCHROME B"/>
    <property type="match status" value="1"/>
</dbReference>
<protein>
    <recommendedName>
        <fullName evidence="4">Cytochrome bc1 complex cytochrome b subunit</fullName>
        <ecNumber evidence="3">7.1.1.8</ecNumber>
    </recommendedName>
    <alternativeName>
        <fullName evidence="14">Cytochrome bc1 reductase complex subunit QcrB</fullName>
    </alternativeName>
</protein>
<feature type="domain" description="Cytochrome b/b6 C-terminal region profile" evidence="18">
    <location>
        <begin position="249"/>
        <end position="443"/>
    </location>
</feature>
<evidence type="ECO:0000256" key="14">
    <source>
        <dbReference type="ARBA" id="ARBA00029568"/>
    </source>
</evidence>
<dbReference type="SUPFAM" id="SSF81342">
    <property type="entry name" value="Transmembrane di-heme cytochromes"/>
    <property type="match status" value="1"/>
</dbReference>
<dbReference type="InterPro" id="IPR027387">
    <property type="entry name" value="Cytb/b6-like_sf"/>
</dbReference>
<dbReference type="EMBL" id="BAAAYV010000002">
    <property type="protein sequence ID" value="GAA3648473.1"/>
    <property type="molecule type" value="Genomic_DNA"/>
</dbReference>
<evidence type="ECO:0000256" key="2">
    <source>
        <dbReference type="ARBA" id="ARBA00004141"/>
    </source>
</evidence>
<feature type="transmembrane region" description="Helical" evidence="16">
    <location>
        <begin position="55"/>
        <end position="74"/>
    </location>
</feature>
<feature type="domain" description="Cytochrome b/b6 N-terminal region profile" evidence="17">
    <location>
        <begin position="22"/>
        <end position="248"/>
    </location>
</feature>
<evidence type="ECO:0000259" key="18">
    <source>
        <dbReference type="PROSITE" id="PS51003"/>
    </source>
</evidence>
<comment type="cofactor">
    <cofactor evidence="1">
        <name>heme</name>
        <dbReference type="ChEBI" id="CHEBI:30413"/>
    </cofactor>
</comment>
<proteinExistence type="predicted"/>
<evidence type="ECO:0000256" key="3">
    <source>
        <dbReference type="ARBA" id="ARBA00012951"/>
    </source>
</evidence>
<evidence type="ECO:0000256" key="9">
    <source>
        <dbReference type="ARBA" id="ARBA00022982"/>
    </source>
</evidence>
<dbReference type="InterPro" id="IPR016174">
    <property type="entry name" value="Di-haem_cyt_TM"/>
</dbReference>
<evidence type="ECO:0000256" key="8">
    <source>
        <dbReference type="ARBA" id="ARBA00022723"/>
    </source>
</evidence>